<name>A0ABV2EHZ6_9CAUL</name>
<gene>
    <name evidence="1" type="ORF">ABID41_001754</name>
</gene>
<proteinExistence type="predicted"/>
<dbReference type="GO" id="GO:0016787">
    <property type="term" value="F:hydrolase activity"/>
    <property type="evidence" value="ECO:0007669"/>
    <property type="project" value="UniProtKB-KW"/>
</dbReference>
<organism evidence="1 2">
    <name type="scientific">Phenylobacterium koreense</name>
    <dbReference type="NCBI Taxonomy" id="266125"/>
    <lineage>
        <taxon>Bacteria</taxon>
        <taxon>Pseudomonadati</taxon>
        <taxon>Pseudomonadota</taxon>
        <taxon>Alphaproteobacteria</taxon>
        <taxon>Caulobacterales</taxon>
        <taxon>Caulobacteraceae</taxon>
        <taxon>Phenylobacterium</taxon>
    </lineage>
</organism>
<dbReference type="PANTHER" id="PTHR43611:SF3">
    <property type="entry name" value="FLAVIN MONONUCLEOTIDE HYDROLASE 1, CHLOROPLATIC"/>
    <property type="match status" value="1"/>
</dbReference>
<protein>
    <submittedName>
        <fullName evidence="1">Hydrolase of the HAD superfamily</fullName>
    </submittedName>
</protein>
<reference evidence="1 2" key="1">
    <citation type="submission" date="2024-06" db="EMBL/GenBank/DDBJ databases">
        <title>Genomic Encyclopedia of Type Strains, Phase IV (KMG-IV): sequencing the most valuable type-strain genomes for metagenomic binning, comparative biology and taxonomic classification.</title>
        <authorList>
            <person name="Goeker M."/>
        </authorList>
    </citation>
    <scope>NUCLEOTIDE SEQUENCE [LARGE SCALE GENOMIC DNA]</scope>
    <source>
        <strain evidence="1 2">DSM 17809</strain>
    </source>
</reference>
<dbReference type="InterPro" id="IPR006439">
    <property type="entry name" value="HAD-SF_hydro_IA"/>
</dbReference>
<dbReference type="InterPro" id="IPR023214">
    <property type="entry name" value="HAD_sf"/>
</dbReference>
<accession>A0ABV2EHZ6</accession>
<dbReference type="NCBIfam" id="TIGR01509">
    <property type="entry name" value="HAD-SF-IA-v3"/>
    <property type="match status" value="1"/>
</dbReference>
<dbReference type="Gene3D" id="3.40.50.1000">
    <property type="entry name" value="HAD superfamily/HAD-like"/>
    <property type="match status" value="1"/>
</dbReference>
<sequence length="200" mass="22397">MKAMMIDVDGVIVAHPDPRGWSVNLERDLGLKVEVLQEKFFAPNFEDIVHGRAALRERLAPVLAEIAPHLTCDQLCDYWFRADSHLDHELLAELAEVRARGVELHLATVQEHERAAYLWETMGLKDRFDAMHYAAALGHAKPAPGFYAEIEARTGFAPQDLFFIDDKAANVEAARARGWKAAVWTTGRQRLADLLAEAGL</sequence>
<dbReference type="SFLD" id="SFLDS00003">
    <property type="entry name" value="Haloacid_Dehalogenase"/>
    <property type="match status" value="1"/>
</dbReference>
<dbReference type="SFLD" id="SFLDG01129">
    <property type="entry name" value="C1.5:_HAD__Beta-PGM__Phosphata"/>
    <property type="match status" value="1"/>
</dbReference>
<evidence type="ECO:0000313" key="1">
    <source>
        <dbReference type="EMBL" id="MET3526659.1"/>
    </source>
</evidence>
<evidence type="ECO:0000313" key="2">
    <source>
        <dbReference type="Proteomes" id="UP001549110"/>
    </source>
</evidence>
<dbReference type="Proteomes" id="UP001549110">
    <property type="component" value="Unassembled WGS sequence"/>
</dbReference>
<dbReference type="Pfam" id="PF00702">
    <property type="entry name" value="Hydrolase"/>
    <property type="match status" value="1"/>
</dbReference>
<keyword evidence="2" id="KW-1185">Reference proteome</keyword>
<dbReference type="PANTHER" id="PTHR43611">
    <property type="entry name" value="ALPHA-D-GLUCOSE 1-PHOSPHATE PHOSPHATASE"/>
    <property type="match status" value="1"/>
</dbReference>
<comment type="caution">
    <text evidence="1">The sequence shown here is derived from an EMBL/GenBank/DDBJ whole genome shotgun (WGS) entry which is preliminary data.</text>
</comment>
<dbReference type="EMBL" id="JBEPLU010000001">
    <property type="protein sequence ID" value="MET3526659.1"/>
    <property type="molecule type" value="Genomic_DNA"/>
</dbReference>
<dbReference type="SUPFAM" id="SSF56784">
    <property type="entry name" value="HAD-like"/>
    <property type="match status" value="1"/>
</dbReference>
<dbReference type="InterPro" id="IPR036412">
    <property type="entry name" value="HAD-like_sf"/>
</dbReference>
<keyword evidence="1" id="KW-0378">Hydrolase</keyword>